<organism evidence="1 2">
    <name type="scientific">Tenebrio molitor</name>
    <name type="common">Yellow mealworm beetle</name>
    <dbReference type="NCBI Taxonomy" id="7067"/>
    <lineage>
        <taxon>Eukaryota</taxon>
        <taxon>Metazoa</taxon>
        <taxon>Ecdysozoa</taxon>
        <taxon>Arthropoda</taxon>
        <taxon>Hexapoda</taxon>
        <taxon>Insecta</taxon>
        <taxon>Pterygota</taxon>
        <taxon>Neoptera</taxon>
        <taxon>Endopterygota</taxon>
        <taxon>Coleoptera</taxon>
        <taxon>Polyphaga</taxon>
        <taxon>Cucujiformia</taxon>
        <taxon>Tenebrionidae</taxon>
        <taxon>Tenebrio</taxon>
    </lineage>
</organism>
<dbReference type="Proteomes" id="UP000719412">
    <property type="component" value="Unassembled WGS sequence"/>
</dbReference>
<comment type="caution">
    <text evidence="1">The sequence shown here is derived from an EMBL/GenBank/DDBJ whole genome shotgun (WGS) entry which is preliminary data.</text>
</comment>
<dbReference type="EMBL" id="JABDTM020025272">
    <property type="protein sequence ID" value="KAH0813439.1"/>
    <property type="molecule type" value="Genomic_DNA"/>
</dbReference>
<evidence type="ECO:0000313" key="2">
    <source>
        <dbReference type="Proteomes" id="UP000719412"/>
    </source>
</evidence>
<keyword evidence="2" id="KW-1185">Reference proteome</keyword>
<gene>
    <name evidence="1" type="ORF">GEV33_009352</name>
</gene>
<reference evidence="1" key="1">
    <citation type="journal article" date="2020" name="J Insects Food Feed">
        <title>The yellow mealworm (Tenebrio molitor) genome: a resource for the emerging insects as food and feed industry.</title>
        <authorList>
            <person name="Eriksson T."/>
            <person name="Andere A."/>
            <person name="Kelstrup H."/>
            <person name="Emery V."/>
            <person name="Picard C."/>
        </authorList>
    </citation>
    <scope>NUCLEOTIDE SEQUENCE</scope>
    <source>
        <strain evidence="1">Stoneville</strain>
        <tissue evidence="1">Whole head</tissue>
    </source>
</reference>
<reference evidence="1" key="2">
    <citation type="submission" date="2021-08" db="EMBL/GenBank/DDBJ databases">
        <authorList>
            <person name="Eriksson T."/>
        </authorList>
    </citation>
    <scope>NUCLEOTIDE SEQUENCE</scope>
    <source>
        <strain evidence="1">Stoneville</strain>
        <tissue evidence="1">Whole head</tissue>
    </source>
</reference>
<evidence type="ECO:0000313" key="1">
    <source>
        <dbReference type="EMBL" id="KAH0813439.1"/>
    </source>
</evidence>
<name>A0A8J6HEY6_TENMO</name>
<proteinExistence type="predicted"/>
<accession>A0A8J6HEY6</accession>
<sequence>MADPHWLERYGMVKNGFERSGDKFSLGIYLLYLCYSPSICPYQDLWCEKTTEKSHTWSGTALGFEPRTARTQSEDTARLTTGLGVGRRVEIVDRRHVRLREAKAQTGDSEKTTNPTRGLFHYALHTGFKGFCDVDEDKAARNVEWQDRKRSAALFVAESDAPGRELWWLAPPSGGPVRSARLLS</sequence>
<protein>
    <submittedName>
        <fullName evidence="1">Uncharacterized protein</fullName>
    </submittedName>
</protein>
<dbReference type="AlphaFoldDB" id="A0A8J6HEY6"/>